<organism evidence="2 3">
    <name type="scientific">Natronolimnobius baerhuensis</name>
    <dbReference type="NCBI Taxonomy" id="253108"/>
    <lineage>
        <taxon>Archaea</taxon>
        <taxon>Methanobacteriati</taxon>
        <taxon>Methanobacteriota</taxon>
        <taxon>Stenosarchaea group</taxon>
        <taxon>Halobacteria</taxon>
        <taxon>Halobacteriales</taxon>
        <taxon>Natrialbaceae</taxon>
        <taxon>Natronolimnobius</taxon>
    </lineage>
</organism>
<dbReference type="EMBL" id="MWPH01000005">
    <property type="protein sequence ID" value="OVE82961.1"/>
    <property type="molecule type" value="Genomic_DNA"/>
</dbReference>
<dbReference type="Pfam" id="PF18545">
    <property type="entry name" value="HalOD1"/>
    <property type="match status" value="1"/>
</dbReference>
<dbReference type="AlphaFoldDB" id="A0A202E418"/>
<protein>
    <recommendedName>
        <fullName evidence="1">Halobacterial output domain-containing protein</fullName>
    </recommendedName>
</protein>
<name>A0A202E418_9EURY</name>
<dbReference type="OrthoDB" id="176038at2157"/>
<evidence type="ECO:0000259" key="1">
    <source>
        <dbReference type="Pfam" id="PF18545"/>
    </source>
</evidence>
<gene>
    <name evidence="2" type="ORF">B2G88_18400</name>
</gene>
<reference evidence="2 3" key="1">
    <citation type="submission" date="2017-02" db="EMBL/GenBank/DDBJ databases">
        <title>Natronthermophilus aegyptiacus gen. nov.,sp. nov., an aerobic, extremely halophilic alkalithermophilic archaeon isolated from the athalassohaline Wadi An Natrun, Egypt.</title>
        <authorList>
            <person name="Zhao B."/>
        </authorList>
    </citation>
    <scope>NUCLEOTIDE SEQUENCE [LARGE SCALE GENOMIC DNA]</scope>
    <source>
        <strain evidence="2 3">CGMCC 1.3597</strain>
    </source>
</reference>
<dbReference type="InterPro" id="IPR040624">
    <property type="entry name" value="HalOD1"/>
</dbReference>
<accession>A0A202E418</accession>
<evidence type="ECO:0000313" key="2">
    <source>
        <dbReference type="EMBL" id="OVE82961.1"/>
    </source>
</evidence>
<evidence type="ECO:0000313" key="3">
    <source>
        <dbReference type="Proteomes" id="UP000196084"/>
    </source>
</evidence>
<sequence length="64" mass="7279">MLFEILEALAEEGLERDEYQLGEWIDVEALEQLVDSASQDTEIEIRFTVSEFRVLVTGSDLTVS</sequence>
<proteinExistence type="predicted"/>
<dbReference type="Proteomes" id="UP000196084">
    <property type="component" value="Unassembled WGS sequence"/>
</dbReference>
<feature type="domain" description="Halobacterial output" evidence="1">
    <location>
        <begin position="20"/>
        <end position="60"/>
    </location>
</feature>
<comment type="caution">
    <text evidence="2">The sequence shown here is derived from an EMBL/GenBank/DDBJ whole genome shotgun (WGS) entry which is preliminary data.</text>
</comment>
<keyword evidence="3" id="KW-1185">Reference proteome</keyword>